<reference evidence="4" key="1">
    <citation type="submission" date="2019-07" db="EMBL/GenBank/DDBJ databases">
        <title>De Novo Assembly of kiwifruit Actinidia rufa.</title>
        <authorList>
            <person name="Sugita-Konishi S."/>
            <person name="Sato K."/>
            <person name="Mori E."/>
            <person name="Abe Y."/>
            <person name="Kisaki G."/>
            <person name="Hamano K."/>
            <person name="Suezawa K."/>
            <person name="Otani M."/>
            <person name="Fukuda T."/>
            <person name="Manabe T."/>
            <person name="Gomi K."/>
            <person name="Tabuchi M."/>
            <person name="Akimitsu K."/>
            <person name="Kataoka I."/>
        </authorList>
    </citation>
    <scope>NUCLEOTIDE SEQUENCE [LARGE SCALE GENOMIC DNA]</scope>
    <source>
        <strain evidence="4">cv. Fuchu</strain>
    </source>
</reference>
<name>A0A7J0DSG4_9ERIC</name>
<feature type="domain" description="DUF659" evidence="2">
    <location>
        <begin position="1"/>
        <end position="40"/>
    </location>
</feature>
<dbReference type="EMBL" id="BJWL01000376">
    <property type="protein sequence ID" value="GFS41440.1"/>
    <property type="molecule type" value="Genomic_DNA"/>
</dbReference>
<gene>
    <name evidence="3" type="ORF">Acr_00g0074340</name>
</gene>
<dbReference type="Proteomes" id="UP000585474">
    <property type="component" value="Unassembled WGS sequence"/>
</dbReference>
<dbReference type="SUPFAM" id="SSF53098">
    <property type="entry name" value="Ribonuclease H-like"/>
    <property type="match status" value="1"/>
</dbReference>
<evidence type="ECO:0000313" key="3">
    <source>
        <dbReference type="EMBL" id="GFS41440.1"/>
    </source>
</evidence>
<comment type="caution">
    <text evidence="3">The sequence shown here is derived from an EMBL/GenBank/DDBJ whole genome shotgun (WGS) entry which is preliminary data.</text>
</comment>
<dbReference type="Pfam" id="PF04937">
    <property type="entry name" value="DUF659"/>
    <property type="match status" value="1"/>
</dbReference>
<evidence type="ECO:0000313" key="4">
    <source>
        <dbReference type="Proteomes" id="UP000585474"/>
    </source>
</evidence>
<protein>
    <recommendedName>
        <fullName evidence="2">DUF659 domain-containing protein</fullName>
    </recommendedName>
</protein>
<dbReference type="InterPro" id="IPR012337">
    <property type="entry name" value="RNaseH-like_sf"/>
</dbReference>
<evidence type="ECO:0000256" key="1">
    <source>
        <dbReference type="SAM" id="MobiDB-lite"/>
    </source>
</evidence>
<feature type="region of interest" description="Disordered" evidence="1">
    <location>
        <begin position="316"/>
        <end position="358"/>
    </location>
</feature>
<organism evidence="3 4">
    <name type="scientific">Actinidia rufa</name>
    <dbReference type="NCBI Taxonomy" id="165716"/>
    <lineage>
        <taxon>Eukaryota</taxon>
        <taxon>Viridiplantae</taxon>
        <taxon>Streptophyta</taxon>
        <taxon>Embryophyta</taxon>
        <taxon>Tracheophyta</taxon>
        <taxon>Spermatophyta</taxon>
        <taxon>Magnoliopsida</taxon>
        <taxon>eudicotyledons</taxon>
        <taxon>Gunneridae</taxon>
        <taxon>Pentapetalae</taxon>
        <taxon>asterids</taxon>
        <taxon>Ericales</taxon>
        <taxon>Actinidiaceae</taxon>
        <taxon>Actinidia</taxon>
    </lineage>
</organism>
<keyword evidence="4" id="KW-1185">Reference proteome</keyword>
<dbReference type="PANTHER" id="PTHR32166">
    <property type="entry name" value="OSJNBA0013A04.12 PROTEIN"/>
    <property type="match status" value="1"/>
</dbReference>
<accession>A0A7J0DSG4</accession>
<dbReference type="InterPro" id="IPR007021">
    <property type="entry name" value="DUF659"/>
</dbReference>
<dbReference type="OrthoDB" id="1741262at2759"/>
<sequence length="358" mass="41576">MLDEVMEKVGEKNIVQVVMDNSSNYKLAGEMLMEKRKRLLSLFSSNKWRSSRSASSTKGKRIAAIVLDNCYFWAYVVVCLKAVTPLIKVLRLVDSDEKLAMGRLVDSDEKPAMGFLYEAMDRAKEQIQKDFNNVQKRYEPIWDIIDKRWESQLHHLLHDAAYFLNPHFHYSPNFQPDAEIKIALYNYLARMVPDANERVMIDLQMDAFKSARVMKEQRHVNRQAIMNPICLDDIQFDDEWVTEKEESALPRQGDWLRILERNTKREYDSDSEEDEVEAIVRNLEKACHDHIGGDNVEEIHEVSDDDMDENVHFSRDFEGDVGNQFDETMGDDVDDYNNYGDDDGGRGNSVENDDLDLA</sequence>
<dbReference type="AlphaFoldDB" id="A0A7J0DSG4"/>
<evidence type="ECO:0000259" key="2">
    <source>
        <dbReference type="Pfam" id="PF04937"/>
    </source>
</evidence>
<proteinExistence type="predicted"/>
<dbReference type="PANTHER" id="PTHR32166:SF122">
    <property type="entry name" value="OS09G0499600 PROTEIN"/>
    <property type="match status" value="1"/>
</dbReference>